<feature type="domain" description="Putative plant transposon protein" evidence="2">
    <location>
        <begin position="91"/>
        <end position="274"/>
    </location>
</feature>
<dbReference type="InterPro" id="IPR046796">
    <property type="entry name" value="Transposase_32_dom"/>
</dbReference>
<evidence type="ECO:0000259" key="2">
    <source>
        <dbReference type="Pfam" id="PF20167"/>
    </source>
</evidence>
<keyword evidence="4" id="KW-1185">Reference proteome</keyword>
<evidence type="ECO:0000313" key="4">
    <source>
        <dbReference type="Proteomes" id="UP000824120"/>
    </source>
</evidence>
<evidence type="ECO:0000256" key="1">
    <source>
        <dbReference type="SAM" id="MobiDB-lite"/>
    </source>
</evidence>
<dbReference type="Proteomes" id="UP000824120">
    <property type="component" value="Chromosome 11"/>
</dbReference>
<dbReference type="EMBL" id="JACXVP010000011">
    <property type="protein sequence ID" value="KAG5575871.1"/>
    <property type="molecule type" value="Genomic_DNA"/>
</dbReference>
<proteinExistence type="predicted"/>
<organism evidence="3 4">
    <name type="scientific">Solanum commersonii</name>
    <name type="common">Commerson's wild potato</name>
    <name type="synonym">Commerson's nightshade</name>
    <dbReference type="NCBI Taxonomy" id="4109"/>
    <lineage>
        <taxon>Eukaryota</taxon>
        <taxon>Viridiplantae</taxon>
        <taxon>Streptophyta</taxon>
        <taxon>Embryophyta</taxon>
        <taxon>Tracheophyta</taxon>
        <taxon>Spermatophyta</taxon>
        <taxon>Magnoliopsida</taxon>
        <taxon>eudicotyledons</taxon>
        <taxon>Gunneridae</taxon>
        <taxon>Pentapetalae</taxon>
        <taxon>asterids</taxon>
        <taxon>lamiids</taxon>
        <taxon>Solanales</taxon>
        <taxon>Solanaceae</taxon>
        <taxon>Solanoideae</taxon>
        <taxon>Solaneae</taxon>
        <taxon>Solanum</taxon>
    </lineage>
</organism>
<reference evidence="3 4" key="1">
    <citation type="submission" date="2020-09" db="EMBL/GenBank/DDBJ databases">
        <title>De no assembly of potato wild relative species, Solanum commersonii.</title>
        <authorList>
            <person name="Cho K."/>
        </authorList>
    </citation>
    <scope>NUCLEOTIDE SEQUENCE [LARGE SCALE GENOMIC DNA]</scope>
    <source>
        <strain evidence="3">LZ3.2</strain>
        <tissue evidence="3">Leaf</tissue>
    </source>
</reference>
<feature type="non-terminal residue" evidence="3">
    <location>
        <position position="339"/>
    </location>
</feature>
<protein>
    <recommendedName>
        <fullName evidence="2">Putative plant transposon protein domain-containing protein</fullName>
    </recommendedName>
</protein>
<comment type="caution">
    <text evidence="3">The sequence shown here is derived from an EMBL/GenBank/DDBJ whole genome shotgun (WGS) entry which is preliminary data.</text>
</comment>
<feature type="region of interest" description="Disordered" evidence="1">
    <location>
        <begin position="37"/>
        <end position="72"/>
    </location>
</feature>
<name>A0A9J5WKU5_SOLCO</name>
<sequence>VQQEQPNKQPNNMSMEEMLKKIMTDQTQLVADDIMSGTHRPSKEVATSSQRKRVRSGGMYLPHPQYQRAKPGGSGDNFACEFPQILRRIRELHMEFIFAEGRECNLQMVREFYANWEPDARSHFMTVRGVIVTITPAVLNDIMGTSPNAEPLVLTGLNVRPPYRAIRHTLCGPQAMVQWTKHSGKQYHQSLPYAHLLREARVWLKIMMHYLILGLHYTYINQDRVCLVYALMTAADVNIGAVLKSAIRKARVHKGRRSAFGGLITKLCHVAGVPEESMDYMTPLFPTPMDIMRTKGTDIKFGPILTTIKRNRRDKLFMARMYGLEMLRHQNSCLASTDM</sequence>
<accession>A0A9J5WKU5</accession>
<dbReference type="AlphaFoldDB" id="A0A9J5WKU5"/>
<gene>
    <name evidence="3" type="ORF">H5410_056005</name>
</gene>
<dbReference type="Pfam" id="PF20167">
    <property type="entry name" value="Transposase_32"/>
    <property type="match status" value="1"/>
</dbReference>
<evidence type="ECO:0000313" key="3">
    <source>
        <dbReference type="EMBL" id="KAG5575871.1"/>
    </source>
</evidence>